<dbReference type="Gene3D" id="3.10.200.10">
    <property type="entry name" value="Alpha carbonic anhydrase"/>
    <property type="match status" value="1"/>
</dbReference>
<reference evidence="11" key="1">
    <citation type="submission" date="2018-03" db="EMBL/GenBank/DDBJ databases">
        <title>The relapsing fever spirochete Borrelia turicatae persists in the highly oxidative environment of its soft-bodied tick vector.</title>
        <authorList>
            <person name="Bourret T.J."/>
            <person name="Boyle W.K."/>
            <person name="Valenzuela J.G."/>
            <person name="Oliveira F."/>
            <person name="Lopez J.E."/>
        </authorList>
    </citation>
    <scope>NUCLEOTIDE SEQUENCE</scope>
    <source>
        <strain evidence="11">Kansas strain/isolate</strain>
        <tissue evidence="11">Salivary glands</tissue>
    </source>
</reference>
<feature type="signal peptide" evidence="9">
    <location>
        <begin position="1"/>
        <end position="20"/>
    </location>
</feature>
<evidence type="ECO:0000256" key="7">
    <source>
        <dbReference type="ARBA" id="ARBA00023239"/>
    </source>
</evidence>
<comment type="function">
    <text evidence="1 9">Reversible hydration of carbon dioxide.</text>
</comment>
<dbReference type="GO" id="GO:0005886">
    <property type="term" value="C:plasma membrane"/>
    <property type="evidence" value="ECO:0007669"/>
    <property type="project" value="TreeGrafter"/>
</dbReference>
<dbReference type="InterPro" id="IPR018338">
    <property type="entry name" value="Carbonic_anhydrase_a-class_CS"/>
</dbReference>
<keyword evidence="5 9" id="KW-0862">Zinc</keyword>
<evidence type="ECO:0000256" key="1">
    <source>
        <dbReference type="ARBA" id="ARBA00002904"/>
    </source>
</evidence>
<name>A0A2R5L769_9ACAR</name>
<dbReference type="FunFam" id="3.10.200.10:FF:000003">
    <property type="entry name" value="Carbonic anhydrase 12"/>
    <property type="match status" value="1"/>
</dbReference>
<dbReference type="GO" id="GO:0008270">
    <property type="term" value="F:zinc ion binding"/>
    <property type="evidence" value="ECO:0007669"/>
    <property type="project" value="UniProtKB-UniRule"/>
</dbReference>
<evidence type="ECO:0000256" key="8">
    <source>
        <dbReference type="ARBA" id="ARBA00048348"/>
    </source>
</evidence>
<comment type="catalytic activity">
    <reaction evidence="8 9">
        <text>hydrogencarbonate + H(+) = CO2 + H2O</text>
        <dbReference type="Rhea" id="RHEA:10748"/>
        <dbReference type="ChEBI" id="CHEBI:15377"/>
        <dbReference type="ChEBI" id="CHEBI:15378"/>
        <dbReference type="ChEBI" id="CHEBI:16526"/>
        <dbReference type="ChEBI" id="CHEBI:17544"/>
        <dbReference type="EC" id="4.2.1.1"/>
    </reaction>
</comment>
<evidence type="ECO:0000256" key="5">
    <source>
        <dbReference type="ARBA" id="ARBA00022833"/>
    </source>
</evidence>
<evidence type="ECO:0000256" key="3">
    <source>
        <dbReference type="ARBA" id="ARBA00012925"/>
    </source>
</evidence>
<sequence length="321" mass="36385">MAVTALLPLVLTVLVGRGTANTHWSYSGPTGPQNWGKLHIDGNQCSSDSKQSPVEILTDYAIYSRRLDDLEFMLYHEPLRNPYIVNNGHTAMVVEEDSPRFIERGGLPGKYIFAQLHFHWGSDNTRGSEHFVDGRQYPMELHLVHYKEDYGSVAEALRNSDGIAVVAVYFEVSRKHNNQYMNLISELQNIRTMSDRGVPIQRQIVLNNLLPRRSKDFFRYNGSLTTPPCSEAVIFSLFRETVPLSAGQLEQFRKLRVGNETSPVLVDNYRPLQPLRGRTVLRNFRSSARPQTEVHVGLVSLLLFLLASGGGWWRECGLLSI</sequence>
<comment type="similarity">
    <text evidence="2 9">Belongs to the alpha-carbonic anhydrase family.</text>
</comment>
<protein>
    <recommendedName>
        <fullName evidence="3 9">Carbonic anhydrase</fullName>
        <ecNumber evidence="3 9">4.2.1.1</ecNumber>
    </recommendedName>
</protein>
<evidence type="ECO:0000259" key="10">
    <source>
        <dbReference type="PROSITE" id="PS51144"/>
    </source>
</evidence>
<dbReference type="GO" id="GO:0004089">
    <property type="term" value="F:carbonate dehydratase activity"/>
    <property type="evidence" value="ECO:0007669"/>
    <property type="project" value="UniProtKB-UniRule"/>
</dbReference>
<dbReference type="Pfam" id="PF00194">
    <property type="entry name" value="Carb_anhydrase"/>
    <property type="match status" value="1"/>
</dbReference>
<keyword evidence="9" id="KW-0732">Signal</keyword>
<dbReference type="PROSITE" id="PS51144">
    <property type="entry name" value="ALPHA_CA_2"/>
    <property type="match status" value="1"/>
</dbReference>
<evidence type="ECO:0000256" key="9">
    <source>
        <dbReference type="RuleBase" id="RU367011"/>
    </source>
</evidence>
<comment type="cofactor">
    <cofactor evidence="9">
        <name>Zn(2+)</name>
        <dbReference type="ChEBI" id="CHEBI:29105"/>
    </cofactor>
</comment>
<keyword evidence="4 9" id="KW-0479">Metal-binding</keyword>
<dbReference type="InterPro" id="IPR001148">
    <property type="entry name" value="CA_dom"/>
</dbReference>
<dbReference type="InterPro" id="IPR036398">
    <property type="entry name" value="CA_dom_sf"/>
</dbReference>
<dbReference type="PANTHER" id="PTHR18952:SF265">
    <property type="entry name" value="CARBONIC ANHYDRASE"/>
    <property type="match status" value="1"/>
</dbReference>
<dbReference type="PROSITE" id="PS00162">
    <property type="entry name" value="ALPHA_CA_1"/>
    <property type="match status" value="1"/>
</dbReference>
<evidence type="ECO:0000313" key="11">
    <source>
        <dbReference type="EMBL" id="MBY05267.1"/>
    </source>
</evidence>
<feature type="domain" description="Alpha-carbonic anhydrase" evidence="10">
    <location>
        <begin position="22"/>
        <end position="284"/>
    </location>
</feature>
<keyword evidence="7 9" id="KW-0456">Lyase</keyword>
<dbReference type="SMART" id="SM01057">
    <property type="entry name" value="Carb_anhydrase"/>
    <property type="match status" value="1"/>
</dbReference>
<dbReference type="EC" id="4.2.1.1" evidence="3 9"/>
<proteinExistence type="inferred from homology"/>
<dbReference type="AlphaFoldDB" id="A0A2R5L769"/>
<dbReference type="SUPFAM" id="SSF51069">
    <property type="entry name" value="Carbonic anhydrase"/>
    <property type="match status" value="1"/>
</dbReference>
<feature type="chain" id="PRO_5025093416" description="Carbonic anhydrase" evidence="9">
    <location>
        <begin position="21"/>
        <end position="321"/>
    </location>
</feature>
<dbReference type="PANTHER" id="PTHR18952">
    <property type="entry name" value="CARBONIC ANHYDRASE"/>
    <property type="match status" value="1"/>
</dbReference>
<dbReference type="EMBL" id="GGLE01001141">
    <property type="protein sequence ID" value="MBY05267.1"/>
    <property type="molecule type" value="Transcribed_RNA"/>
</dbReference>
<accession>A0A2R5L769</accession>
<organism evidence="11">
    <name type="scientific">Ornithodoros turicata</name>
    <dbReference type="NCBI Taxonomy" id="34597"/>
    <lineage>
        <taxon>Eukaryota</taxon>
        <taxon>Metazoa</taxon>
        <taxon>Ecdysozoa</taxon>
        <taxon>Arthropoda</taxon>
        <taxon>Chelicerata</taxon>
        <taxon>Arachnida</taxon>
        <taxon>Acari</taxon>
        <taxon>Parasitiformes</taxon>
        <taxon>Ixodida</taxon>
        <taxon>Ixodoidea</taxon>
        <taxon>Argasidae</taxon>
        <taxon>Ornithodorinae</taxon>
        <taxon>Ornithodoros</taxon>
    </lineage>
</organism>
<keyword evidence="6" id="KW-0325">Glycoprotein</keyword>
<evidence type="ECO:0000256" key="2">
    <source>
        <dbReference type="ARBA" id="ARBA00010718"/>
    </source>
</evidence>
<evidence type="ECO:0000256" key="4">
    <source>
        <dbReference type="ARBA" id="ARBA00022723"/>
    </source>
</evidence>
<dbReference type="InterPro" id="IPR023561">
    <property type="entry name" value="Carbonic_anhydrase_a-class"/>
</dbReference>
<evidence type="ECO:0000256" key="6">
    <source>
        <dbReference type="ARBA" id="ARBA00023180"/>
    </source>
</evidence>